<organism evidence="1 2">
    <name type="scientific">Lactococcus muris</name>
    <dbReference type="NCBI Taxonomy" id="2941330"/>
    <lineage>
        <taxon>Bacteria</taxon>
        <taxon>Bacillati</taxon>
        <taxon>Bacillota</taxon>
        <taxon>Bacilli</taxon>
        <taxon>Lactobacillales</taxon>
        <taxon>Streptococcaceae</taxon>
        <taxon>Lactococcus</taxon>
    </lineage>
</organism>
<gene>
    <name evidence="1" type="ORF">AALM99_03905</name>
</gene>
<dbReference type="Proteomes" id="UP001565242">
    <property type="component" value="Unassembled WGS sequence"/>
</dbReference>
<dbReference type="EMBL" id="JBCLSQ010000007">
    <property type="protein sequence ID" value="MEY8537595.1"/>
    <property type="molecule type" value="Genomic_DNA"/>
</dbReference>
<dbReference type="Pfam" id="PF13780">
    <property type="entry name" value="DUF4176"/>
    <property type="match status" value="1"/>
</dbReference>
<protein>
    <submittedName>
        <fullName evidence="1">DUF4176 domain-containing protein</fullName>
    </submittedName>
</protein>
<reference evidence="1 2" key="1">
    <citation type="submission" date="2024-03" db="EMBL/GenBank/DDBJ databases">
        <title>Mouse gut bacterial collection (mGBC) of GemPharmatech.</title>
        <authorList>
            <person name="He Y."/>
            <person name="Dong L."/>
            <person name="Wu D."/>
            <person name="Gao X."/>
            <person name="Lin Z."/>
        </authorList>
    </citation>
    <scope>NUCLEOTIDE SEQUENCE [LARGE SCALE GENOMIC DNA]</scope>
    <source>
        <strain evidence="1 2">20-218</strain>
    </source>
</reference>
<evidence type="ECO:0000313" key="1">
    <source>
        <dbReference type="EMBL" id="MEY8537595.1"/>
    </source>
</evidence>
<proteinExistence type="predicted"/>
<name>A0ABV4DBS2_9LACT</name>
<accession>A0ABV4DBS2</accession>
<sequence length="100" mass="11174">MKVELLPIGSVVTLKGGSSEIVVLGWYPTIPDDKELHISDYVGTNLPLGIHSGNIFNFDAADIARLLHTGYESEVTLKLKKEITEWHSENKSVFKQHLDK</sequence>
<comment type="caution">
    <text evidence="1">The sequence shown here is derived from an EMBL/GenBank/DDBJ whole genome shotgun (WGS) entry which is preliminary data.</text>
</comment>
<evidence type="ECO:0000313" key="2">
    <source>
        <dbReference type="Proteomes" id="UP001565242"/>
    </source>
</evidence>
<keyword evidence="2" id="KW-1185">Reference proteome</keyword>
<dbReference type="RefSeq" id="WP_202230069.1">
    <property type="nucleotide sequence ID" value="NZ_JBCLSQ010000007.1"/>
</dbReference>
<dbReference type="InterPro" id="IPR025233">
    <property type="entry name" value="DUF4176"/>
</dbReference>